<comment type="caution">
    <text evidence="1">The sequence shown here is derived from an EMBL/GenBank/DDBJ whole genome shotgun (WGS) entry which is preliminary data.</text>
</comment>
<gene>
    <name evidence="1" type="ORF">BV25DRAFT_1818333</name>
</gene>
<dbReference type="Proteomes" id="UP000814140">
    <property type="component" value="Unassembled WGS sequence"/>
</dbReference>
<reference evidence="1" key="1">
    <citation type="submission" date="2021-03" db="EMBL/GenBank/DDBJ databases">
        <authorList>
            <consortium name="DOE Joint Genome Institute"/>
            <person name="Ahrendt S."/>
            <person name="Looney B.P."/>
            <person name="Miyauchi S."/>
            <person name="Morin E."/>
            <person name="Drula E."/>
            <person name="Courty P.E."/>
            <person name="Chicoki N."/>
            <person name="Fauchery L."/>
            <person name="Kohler A."/>
            <person name="Kuo A."/>
            <person name="Labutti K."/>
            <person name="Pangilinan J."/>
            <person name="Lipzen A."/>
            <person name="Riley R."/>
            <person name="Andreopoulos W."/>
            <person name="He G."/>
            <person name="Johnson J."/>
            <person name="Barry K.W."/>
            <person name="Grigoriev I.V."/>
            <person name="Nagy L."/>
            <person name="Hibbett D."/>
            <person name="Henrissat B."/>
            <person name="Matheny P.B."/>
            <person name="Labbe J."/>
            <person name="Martin F."/>
        </authorList>
    </citation>
    <scope>NUCLEOTIDE SEQUENCE</scope>
    <source>
        <strain evidence="1">HHB10654</strain>
    </source>
</reference>
<reference evidence="1" key="2">
    <citation type="journal article" date="2022" name="New Phytol.">
        <title>Evolutionary transition to the ectomycorrhizal habit in the genomes of a hyperdiverse lineage of mushroom-forming fungi.</title>
        <authorList>
            <person name="Looney B."/>
            <person name="Miyauchi S."/>
            <person name="Morin E."/>
            <person name="Drula E."/>
            <person name="Courty P.E."/>
            <person name="Kohler A."/>
            <person name="Kuo A."/>
            <person name="LaButti K."/>
            <person name="Pangilinan J."/>
            <person name="Lipzen A."/>
            <person name="Riley R."/>
            <person name="Andreopoulos W."/>
            <person name="He G."/>
            <person name="Johnson J."/>
            <person name="Nolan M."/>
            <person name="Tritt A."/>
            <person name="Barry K.W."/>
            <person name="Grigoriev I.V."/>
            <person name="Nagy L.G."/>
            <person name="Hibbett D."/>
            <person name="Henrissat B."/>
            <person name="Matheny P.B."/>
            <person name="Labbe J."/>
            <person name="Martin F.M."/>
        </authorList>
    </citation>
    <scope>NUCLEOTIDE SEQUENCE</scope>
    <source>
        <strain evidence="1">HHB10654</strain>
    </source>
</reference>
<organism evidence="1 2">
    <name type="scientific">Artomyces pyxidatus</name>
    <dbReference type="NCBI Taxonomy" id="48021"/>
    <lineage>
        <taxon>Eukaryota</taxon>
        <taxon>Fungi</taxon>
        <taxon>Dikarya</taxon>
        <taxon>Basidiomycota</taxon>
        <taxon>Agaricomycotina</taxon>
        <taxon>Agaricomycetes</taxon>
        <taxon>Russulales</taxon>
        <taxon>Auriscalpiaceae</taxon>
        <taxon>Artomyces</taxon>
    </lineage>
</organism>
<evidence type="ECO:0000313" key="1">
    <source>
        <dbReference type="EMBL" id="KAI0067982.1"/>
    </source>
</evidence>
<accession>A0ACB8THT4</accession>
<keyword evidence="2" id="KW-1185">Reference proteome</keyword>
<sequence length="209" mass="22582">MATAQIPEEQLIELLVQLKRAPPDQARSILNSQPQIAYSLITLMVKMNAINIEVLEKTLTAPGSRPNGVSQVPPAQPVAPSVSAVPPHIQAQTSRVATPQYSTPPPIVYSQPQHQPVPSAYPTYGNPVYPNNKDVPPPQPNYYNAPAATPSYAPPPLVAPSLPPAFAAMPEEQKAMIMQVINMTPDQINRLPPTERASIIQLRATLGIQ</sequence>
<evidence type="ECO:0000313" key="2">
    <source>
        <dbReference type="Proteomes" id="UP000814140"/>
    </source>
</evidence>
<dbReference type="EMBL" id="MU277188">
    <property type="protein sequence ID" value="KAI0067982.1"/>
    <property type="molecule type" value="Genomic_DNA"/>
</dbReference>
<name>A0ACB8THT4_9AGAM</name>
<protein>
    <submittedName>
        <fullName evidence="1">Uncharacterized protein</fullName>
    </submittedName>
</protein>
<proteinExistence type="predicted"/>